<dbReference type="GO" id="GO:0016020">
    <property type="term" value="C:membrane"/>
    <property type="evidence" value="ECO:0007669"/>
    <property type="project" value="InterPro"/>
</dbReference>
<dbReference type="InterPro" id="IPR009825">
    <property type="entry name" value="ECF_substrate-spec-like"/>
</dbReference>
<evidence type="ECO:0000313" key="5">
    <source>
        <dbReference type="Proteomes" id="UP000297454"/>
    </source>
</evidence>
<keyword evidence="3" id="KW-0472">Membrane</keyword>
<accession>A0A4R9C274</accession>
<dbReference type="Pfam" id="PF07155">
    <property type="entry name" value="ECF-ribofla_trS"/>
    <property type="match status" value="1"/>
</dbReference>
<reference evidence="4 5" key="1">
    <citation type="submission" date="2019-01" db="EMBL/GenBank/DDBJ databases">
        <title>Draft Genome Sequences of Helcococcus ovis Strains Isolated from the Uterus and Vagina of Dairy Cows with Metritis.</title>
        <authorList>
            <person name="Cunha F."/>
            <person name="Jeon S.J."/>
            <person name="Kutzer P."/>
            <person name="Galvao K.N."/>
        </authorList>
    </citation>
    <scope>NUCLEOTIDE SEQUENCE [LARGE SCALE GENOMIC DNA]</scope>
    <source>
        <strain evidence="4 5">KG-37</strain>
    </source>
</reference>
<dbReference type="Proteomes" id="UP000297454">
    <property type="component" value="Unassembled WGS sequence"/>
</dbReference>
<dbReference type="AlphaFoldDB" id="A0A4R9C274"/>
<comment type="caution">
    <text evidence="4">The sequence shown here is derived from an EMBL/GenBank/DDBJ whole genome shotgun (WGS) entry which is preliminary data.</text>
</comment>
<proteinExistence type="predicted"/>
<keyword evidence="2 3" id="KW-1133">Transmembrane helix</keyword>
<sequence>MNNKILRLTQTAILAALCFIAFRFLQIKIPVPGGSDFTSFHFGNVFLVLAALLLGGVHGGLAGAIGMTIGDLLDPVYILVAPKTFLLKLCIGLIVGFIAHNLKHINKSNDKKFILKWTIISSICGMAFNVVADPVVGYLYKLYLLGQPQNIAKALAKISAGVTLFNAVLAVIFATIFYMAIRPILFKNDLINKI</sequence>
<dbReference type="PANTHER" id="PTHR37815">
    <property type="entry name" value="UPF0397 PROTEIN BC_2624-RELATED"/>
    <property type="match status" value="1"/>
</dbReference>
<evidence type="ECO:0000256" key="1">
    <source>
        <dbReference type="ARBA" id="ARBA00022692"/>
    </source>
</evidence>
<evidence type="ECO:0000313" key="4">
    <source>
        <dbReference type="EMBL" id="TFF65388.1"/>
    </source>
</evidence>
<dbReference type="Gene3D" id="1.10.1760.20">
    <property type="match status" value="1"/>
</dbReference>
<feature type="transmembrane region" description="Helical" evidence="3">
    <location>
        <begin position="6"/>
        <end position="25"/>
    </location>
</feature>
<feature type="transmembrane region" description="Helical" evidence="3">
    <location>
        <begin position="45"/>
        <end position="65"/>
    </location>
</feature>
<keyword evidence="1 3" id="KW-0812">Transmembrane</keyword>
<feature type="transmembrane region" description="Helical" evidence="3">
    <location>
        <begin position="114"/>
        <end position="140"/>
    </location>
</feature>
<evidence type="ECO:0000256" key="2">
    <source>
        <dbReference type="ARBA" id="ARBA00022989"/>
    </source>
</evidence>
<evidence type="ECO:0000256" key="3">
    <source>
        <dbReference type="SAM" id="Phobius"/>
    </source>
</evidence>
<name>A0A4R9C274_9FIRM</name>
<dbReference type="PANTHER" id="PTHR37815:SF3">
    <property type="entry name" value="UPF0397 PROTEIN SPR0429"/>
    <property type="match status" value="1"/>
</dbReference>
<feature type="transmembrane region" description="Helical" evidence="3">
    <location>
        <begin position="160"/>
        <end position="181"/>
    </location>
</feature>
<feature type="transmembrane region" description="Helical" evidence="3">
    <location>
        <begin position="85"/>
        <end position="102"/>
    </location>
</feature>
<dbReference type="EMBL" id="SCFR01000020">
    <property type="protein sequence ID" value="TFF65388.1"/>
    <property type="molecule type" value="Genomic_DNA"/>
</dbReference>
<gene>
    <name evidence="4" type="ORF">EQF91_05930</name>
</gene>
<protein>
    <submittedName>
        <fullName evidence="4">ECF transporter S component</fullName>
    </submittedName>
</protein>
<dbReference type="RefSeq" id="WP_134744308.1">
    <property type="nucleotide sequence ID" value="NZ_CP119762.1"/>
</dbReference>
<organism evidence="4 5">
    <name type="scientific">Helcococcus ovis</name>
    <dbReference type="NCBI Taxonomy" id="72026"/>
    <lineage>
        <taxon>Bacteria</taxon>
        <taxon>Bacillati</taxon>
        <taxon>Bacillota</taxon>
        <taxon>Tissierellia</taxon>
        <taxon>Tissierellales</taxon>
        <taxon>Peptoniphilaceae</taxon>
        <taxon>Helcococcus</taxon>
    </lineage>
</organism>
<keyword evidence="5" id="KW-1185">Reference proteome</keyword>